<dbReference type="Gene3D" id="3.80.10.10">
    <property type="entry name" value="Ribonuclease Inhibitor"/>
    <property type="match status" value="1"/>
</dbReference>
<evidence type="ECO:0000259" key="10">
    <source>
        <dbReference type="Pfam" id="PF23598"/>
    </source>
</evidence>
<feature type="domain" description="Disease resistance R13L4/SHOC-2-like LRR" evidence="10">
    <location>
        <begin position="581"/>
        <end position="952"/>
    </location>
</feature>
<dbReference type="Gene3D" id="1.10.8.430">
    <property type="entry name" value="Helical domain of apoptotic protease-activating factors"/>
    <property type="match status" value="1"/>
</dbReference>
<dbReference type="Pfam" id="PF18052">
    <property type="entry name" value="Rx_N"/>
    <property type="match status" value="1"/>
</dbReference>
<comment type="similarity">
    <text evidence="1">Belongs to the disease resistance NB-LRR family.</text>
</comment>
<gene>
    <name evidence="11" type="ORF">U9M48_037321</name>
</gene>
<dbReference type="CDD" id="cd14798">
    <property type="entry name" value="RX-CC_like"/>
    <property type="match status" value="1"/>
</dbReference>
<protein>
    <recommendedName>
        <fullName evidence="13">AAA+ ATPase domain-containing protein</fullName>
    </recommendedName>
</protein>
<evidence type="ECO:0000259" key="8">
    <source>
        <dbReference type="Pfam" id="PF18052"/>
    </source>
</evidence>
<keyword evidence="5" id="KW-0611">Plant defense</keyword>
<dbReference type="GO" id="GO:0043531">
    <property type="term" value="F:ADP binding"/>
    <property type="evidence" value="ECO:0007669"/>
    <property type="project" value="InterPro"/>
</dbReference>
<dbReference type="InterPro" id="IPR042197">
    <property type="entry name" value="Apaf_helical"/>
</dbReference>
<dbReference type="FunFam" id="1.10.10.10:FF:000322">
    <property type="entry name" value="Probable disease resistance protein At1g63360"/>
    <property type="match status" value="1"/>
</dbReference>
<keyword evidence="3" id="KW-0677">Repeat</keyword>
<dbReference type="InterPro" id="IPR027417">
    <property type="entry name" value="P-loop_NTPase"/>
</dbReference>
<name>A0AAQ3XCA7_PASNO</name>
<dbReference type="EMBL" id="CP144752">
    <property type="protein sequence ID" value="WVZ91107.1"/>
    <property type="molecule type" value="Genomic_DNA"/>
</dbReference>
<dbReference type="InterPro" id="IPR058922">
    <property type="entry name" value="WHD_DRP"/>
</dbReference>
<feature type="domain" description="Disease resistance N-terminal" evidence="8">
    <location>
        <begin position="7"/>
        <end position="89"/>
    </location>
</feature>
<dbReference type="InterPro" id="IPR036388">
    <property type="entry name" value="WH-like_DNA-bd_sf"/>
</dbReference>
<dbReference type="AlphaFoldDB" id="A0AAQ3XCA7"/>
<feature type="domain" description="NB-ARC" evidence="7">
    <location>
        <begin position="207"/>
        <end position="360"/>
    </location>
</feature>
<dbReference type="PANTHER" id="PTHR23155:SF1181">
    <property type="entry name" value="OS08G0170200 PROTEIN"/>
    <property type="match status" value="1"/>
</dbReference>
<dbReference type="Pfam" id="PF00931">
    <property type="entry name" value="NB-ARC"/>
    <property type="match status" value="1"/>
</dbReference>
<dbReference type="PRINTS" id="PR00364">
    <property type="entry name" value="DISEASERSIST"/>
</dbReference>
<evidence type="ECO:0000256" key="4">
    <source>
        <dbReference type="ARBA" id="ARBA00022741"/>
    </source>
</evidence>
<dbReference type="GO" id="GO:0009626">
    <property type="term" value="P:plant-type hypersensitive response"/>
    <property type="evidence" value="ECO:0007669"/>
    <property type="project" value="UniProtKB-ARBA"/>
</dbReference>
<dbReference type="SUPFAM" id="SSF52540">
    <property type="entry name" value="P-loop containing nucleoside triphosphate hydrolases"/>
    <property type="match status" value="1"/>
</dbReference>
<dbReference type="InterPro" id="IPR032675">
    <property type="entry name" value="LRR_dom_sf"/>
</dbReference>
<keyword evidence="6" id="KW-0175">Coiled coil</keyword>
<evidence type="ECO:0000256" key="1">
    <source>
        <dbReference type="ARBA" id="ARBA00008894"/>
    </source>
</evidence>
<dbReference type="Gene3D" id="1.20.5.4130">
    <property type="match status" value="1"/>
</dbReference>
<organism evidence="11 12">
    <name type="scientific">Paspalum notatum var. saurae</name>
    <dbReference type="NCBI Taxonomy" id="547442"/>
    <lineage>
        <taxon>Eukaryota</taxon>
        <taxon>Viridiplantae</taxon>
        <taxon>Streptophyta</taxon>
        <taxon>Embryophyta</taxon>
        <taxon>Tracheophyta</taxon>
        <taxon>Spermatophyta</taxon>
        <taxon>Magnoliopsida</taxon>
        <taxon>Liliopsida</taxon>
        <taxon>Poales</taxon>
        <taxon>Poaceae</taxon>
        <taxon>PACMAD clade</taxon>
        <taxon>Panicoideae</taxon>
        <taxon>Andropogonodae</taxon>
        <taxon>Paspaleae</taxon>
        <taxon>Paspalinae</taxon>
        <taxon>Paspalum</taxon>
    </lineage>
</organism>
<keyword evidence="12" id="KW-1185">Reference proteome</keyword>
<evidence type="ECO:0000256" key="5">
    <source>
        <dbReference type="ARBA" id="ARBA00022821"/>
    </source>
</evidence>
<dbReference type="InterPro" id="IPR055414">
    <property type="entry name" value="LRR_R13L4/SHOC2-like"/>
</dbReference>
<evidence type="ECO:0000259" key="7">
    <source>
        <dbReference type="Pfam" id="PF00931"/>
    </source>
</evidence>
<dbReference type="SUPFAM" id="SSF52047">
    <property type="entry name" value="RNI-like"/>
    <property type="match status" value="1"/>
</dbReference>
<keyword evidence="2" id="KW-0433">Leucine-rich repeat</keyword>
<dbReference type="Proteomes" id="UP001341281">
    <property type="component" value="Chromosome 08"/>
</dbReference>
<dbReference type="Pfam" id="PF23598">
    <property type="entry name" value="LRR_14"/>
    <property type="match status" value="1"/>
</dbReference>
<evidence type="ECO:0000313" key="12">
    <source>
        <dbReference type="Proteomes" id="UP001341281"/>
    </source>
</evidence>
<accession>A0AAQ3XCA7</accession>
<evidence type="ECO:0000256" key="2">
    <source>
        <dbReference type="ARBA" id="ARBA00022614"/>
    </source>
</evidence>
<dbReference type="Pfam" id="PF23559">
    <property type="entry name" value="WHD_DRP"/>
    <property type="match status" value="1"/>
</dbReference>
<reference evidence="11 12" key="1">
    <citation type="submission" date="2024-02" db="EMBL/GenBank/DDBJ databases">
        <title>High-quality chromosome-scale genome assembly of Pensacola bahiagrass (Paspalum notatum Flugge var. saurae).</title>
        <authorList>
            <person name="Vega J.M."/>
            <person name="Podio M."/>
            <person name="Orjuela J."/>
            <person name="Siena L.A."/>
            <person name="Pessino S.C."/>
            <person name="Combes M.C."/>
            <person name="Mariac C."/>
            <person name="Albertini E."/>
            <person name="Pupilli F."/>
            <person name="Ortiz J.P.A."/>
            <person name="Leblanc O."/>
        </authorList>
    </citation>
    <scope>NUCLEOTIDE SEQUENCE [LARGE SCALE GENOMIC DNA]</scope>
    <source>
        <strain evidence="11">R1</strain>
        <tissue evidence="11">Leaf</tissue>
    </source>
</reference>
<dbReference type="InterPro" id="IPR044974">
    <property type="entry name" value="Disease_R_plants"/>
</dbReference>
<dbReference type="Gene3D" id="3.40.50.300">
    <property type="entry name" value="P-loop containing nucleotide triphosphate hydrolases"/>
    <property type="match status" value="1"/>
</dbReference>
<evidence type="ECO:0000256" key="3">
    <source>
        <dbReference type="ARBA" id="ARBA00022737"/>
    </source>
</evidence>
<proteinExistence type="inferred from homology"/>
<dbReference type="InterPro" id="IPR041118">
    <property type="entry name" value="Rx_N"/>
</dbReference>
<evidence type="ECO:0000313" key="11">
    <source>
        <dbReference type="EMBL" id="WVZ91107.1"/>
    </source>
</evidence>
<dbReference type="Gene3D" id="1.10.10.10">
    <property type="entry name" value="Winged helix-like DNA-binding domain superfamily/Winged helix DNA-binding domain"/>
    <property type="match status" value="1"/>
</dbReference>
<keyword evidence="4" id="KW-0547">Nucleotide-binding</keyword>
<evidence type="ECO:0000256" key="6">
    <source>
        <dbReference type="ARBA" id="ARBA00023054"/>
    </source>
</evidence>
<sequence>MELALGAMARLAPKLGKLLKQEYVLQKGLKPDIESLSRELVMMNKSLADASKVLPDQLSDVDKHWIGQIRELSYDMEDAIDDFTVRVAGGCDDPAAATDAAKGIKKIAGKVTAAMEKFNLIKKIKDRHQLANKVKEIKELSKELADLHSKYTINGPGANLAATTGIDPRVPRAYKKELDLVGIEEARHQVINMLTTDQAGTHAHVSGQDLKIVSIVGVEGLGKTTLAKAVYDRLKEKFDCSVFFSVGRTPNMTRVFEKLLVGLDEKYEQIDMARWDLQQFCDKLHKFLRNKRYFIVVDDIWDIASWEIIKDFLENNNQGRSRIIMTTRNFKVINEAKEEVYRLKPLSNDNSKKLFDKSVHGHEGKCLDKIYVEVSSEIIDKCHGIPLAITAVASLLADKPCQDWAKVYDSIGFGKKEDNTMRILSYSYYDLPCYLKPCLLYLSMFPEDVHIQIHELIWLWIAEGFVQVQEEGHNRLFEIGERYFDELVNRSMIQVVEKGYSMLIFQDCHIHDIVLDLIRKLSREENFVTILSKEHCTSSDSSRGDMEVDIPYSGSKARRLTVQNRSVEHIPQDIMDRPEMLRSVCIQFSVIENMAPLCSFRACRVLYISYGRVPFDLKHLGKLRHLKCLVIRGTLVGELPKEIGQLKSLQALVLAYANEHHPVVEKLLPAICSLTQLSCLILNGHLKSLPSDSIGNLVSLEHLQLVIDRSVAEAFVVELGKLTRLKMLLVAFISEVEPEESLQKALVHSLCSLERLQEVTLAFVFPRPGDDRTLSPGTPASIWELWEPPKQLRRLYIGGMIFSRCPAWMNASCLPCLRYLRLELFVVEVRDLDNLARFPELRYLSIHGSTWPLMYTVGAEGFKNLRTFIVQTLLKFDMGAMPRLKELDFLVSTNSHVYVISSGSLVDLDFGVDKLLSLEHVTVTVYCPGATLAQVEETEAAVRRAVERHPNRLSLNMERLDECDILSDEKYRIQSLVHAAEYLVSVRKIKDAEADVGFICVLRGSGFLYLRTVVFSLDCAGASMWQVERVEVAIRHAVDILHNNPTLQLIRINIEEMASSSDHPNTEV</sequence>
<dbReference type="InterPro" id="IPR038005">
    <property type="entry name" value="RX-like_CC"/>
</dbReference>
<evidence type="ECO:0000259" key="9">
    <source>
        <dbReference type="Pfam" id="PF23559"/>
    </source>
</evidence>
<dbReference type="InterPro" id="IPR002182">
    <property type="entry name" value="NB-ARC"/>
</dbReference>
<dbReference type="GO" id="GO:0002758">
    <property type="term" value="P:innate immune response-activating signaling pathway"/>
    <property type="evidence" value="ECO:0007669"/>
    <property type="project" value="UniProtKB-ARBA"/>
</dbReference>
<dbReference type="GO" id="GO:0042742">
    <property type="term" value="P:defense response to bacterium"/>
    <property type="evidence" value="ECO:0007669"/>
    <property type="project" value="UniProtKB-ARBA"/>
</dbReference>
<feature type="domain" description="Disease resistance protein winged helix" evidence="9">
    <location>
        <begin position="444"/>
        <end position="518"/>
    </location>
</feature>
<evidence type="ECO:0008006" key="13">
    <source>
        <dbReference type="Google" id="ProtNLM"/>
    </source>
</evidence>
<dbReference type="PANTHER" id="PTHR23155">
    <property type="entry name" value="DISEASE RESISTANCE PROTEIN RP"/>
    <property type="match status" value="1"/>
</dbReference>